<evidence type="ECO:0000256" key="3">
    <source>
        <dbReference type="ARBA" id="ARBA00022723"/>
    </source>
</evidence>
<dbReference type="PROSITE" id="PS51843">
    <property type="entry name" value="NR_LBD"/>
    <property type="match status" value="1"/>
</dbReference>
<evidence type="ECO:0000256" key="11">
    <source>
        <dbReference type="ARBA" id="ARBA00037512"/>
    </source>
</evidence>
<dbReference type="FunFam" id="3.30.50.10:FF:000030">
    <property type="entry name" value="Nuclear Hormone Receptor family"/>
    <property type="match status" value="1"/>
</dbReference>
<dbReference type="SMART" id="SM00399">
    <property type="entry name" value="ZnF_C4"/>
    <property type="match status" value="1"/>
</dbReference>
<proteinExistence type="inferred from homology"/>
<feature type="region of interest" description="Disordered" evidence="13">
    <location>
        <begin position="443"/>
        <end position="466"/>
    </location>
</feature>
<evidence type="ECO:0000256" key="5">
    <source>
        <dbReference type="ARBA" id="ARBA00022833"/>
    </source>
</evidence>
<dbReference type="InterPro" id="IPR052496">
    <property type="entry name" value="Orphan_Nuclear_Rcpt"/>
</dbReference>
<keyword evidence="4 12" id="KW-0863">Zinc-finger</keyword>
<keyword evidence="3 12" id="KW-0479">Metal-binding</keyword>
<dbReference type="GO" id="GO:0005634">
    <property type="term" value="C:nucleus"/>
    <property type="evidence" value="ECO:0007669"/>
    <property type="project" value="UniProtKB-SubCell"/>
</dbReference>
<evidence type="ECO:0000256" key="6">
    <source>
        <dbReference type="ARBA" id="ARBA00023015"/>
    </source>
</evidence>
<feature type="region of interest" description="Disordered" evidence="13">
    <location>
        <begin position="107"/>
        <end position="146"/>
    </location>
</feature>
<evidence type="ECO:0000256" key="12">
    <source>
        <dbReference type="RuleBase" id="RU004334"/>
    </source>
</evidence>
<dbReference type="PRINTS" id="PR00398">
    <property type="entry name" value="STRDHORMONER"/>
</dbReference>
<accession>A0AAE9IVP3</accession>
<name>A0AAE9IVP3_CAEBR</name>
<dbReference type="CDD" id="cd06157">
    <property type="entry name" value="NR_LBD"/>
    <property type="match status" value="1"/>
</dbReference>
<dbReference type="SMART" id="SM00430">
    <property type="entry name" value="HOLI"/>
    <property type="match status" value="1"/>
</dbReference>
<keyword evidence="5 12" id="KW-0862">Zinc</keyword>
<evidence type="ECO:0000256" key="2">
    <source>
        <dbReference type="ARBA" id="ARBA00005993"/>
    </source>
</evidence>
<dbReference type="PRINTS" id="PR00047">
    <property type="entry name" value="STROIDFINGER"/>
</dbReference>
<evidence type="ECO:0000256" key="4">
    <source>
        <dbReference type="ARBA" id="ARBA00022771"/>
    </source>
</evidence>
<evidence type="ECO:0000313" key="17">
    <source>
        <dbReference type="Proteomes" id="UP000827892"/>
    </source>
</evidence>
<feature type="domain" description="NR LBD" evidence="15">
    <location>
        <begin position="173"/>
        <end position="425"/>
    </location>
</feature>
<gene>
    <name evidence="16" type="ORF">L3Y34_019105</name>
</gene>
<dbReference type="InterPro" id="IPR007026">
    <property type="entry name" value="CC_domain"/>
</dbReference>
<evidence type="ECO:0000256" key="1">
    <source>
        <dbReference type="ARBA" id="ARBA00004123"/>
    </source>
</evidence>
<keyword evidence="8 12" id="KW-0804">Transcription</keyword>
<dbReference type="PANTHER" id="PTHR47519">
    <property type="entry name" value="NUCLEAR HORMONE RECEPTOR FAMILY MEMBER NHR-31-RELATED"/>
    <property type="match status" value="1"/>
</dbReference>
<comment type="similarity">
    <text evidence="2 12">Belongs to the nuclear hormone receptor family.</text>
</comment>
<evidence type="ECO:0000259" key="15">
    <source>
        <dbReference type="PROSITE" id="PS51843"/>
    </source>
</evidence>
<dbReference type="SUPFAM" id="SSF48508">
    <property type="entry name" value="Nuclear receptor ligand-binding domain"/>
    <property type="match status" value="1"/>
</dbReference>
<dbReference type="InterPro" id="IPR001628">
    <property type="entry name" value="Znf_hrmn_rcpt"/>
</dbReference>
<dbReference type="InterPro" id="IPR001723">
    <property type="entry name" value="Nuclear_hrmn_rcpt"/>
</dbReference>
<reference evidence="16 17" key="1">
    <citation type="submission" date="2022-05" db="EMBL/GenBank/DDBJ databases">
        <title>Chromosome-level reference genomes for two strains of Caenorhabditis briggsae: an improved platform for comparative genomics.</title>
        <authorList>
            <person name="Stevens L."/>
            <person name="Andersen E.C."/>
        </authorList>
    </citation>
    <scope>NUCLEOTIDE SEQUENCE [LARGE SCALE GENOMIC DNA]</scope>
    <source>
        <strain evidence="16">QX1410_ONT</strain>
        <tissue evidence="16">Whole-organism</tissue>
    </source>
</reference>
<evidence type="ECO:0000256" key="10">
    <source>
        <dbReference type="ARBA" id="ARBA00023242"/>
    </source>
</evidence>
<sequence length="653" mass="69811">MFAPATGYTYVHHGSDEDEGFSQPAMSGIDGGDGQCMVCGDRSAGKHYGVMACYGCKGFFRRTIRSNQSYQCRFTQKCSIDKDQRNACRYCRFQRCLNVGMEPDAIRPDRDVIGKQKNPRKKKMKAENSNDASLPSPNGCDSPAPAQNSEDGGVLNFLLEMEEAVAFGNNNQTMPIGIAMMMKSDPDFDVSTLFHSQYVRNQESFPITYAVGRTASVEQLIAALRRYVVSAVQWIDGLFNFCGLHDMLHDKTVLLKSVIGPFTIFNIAARTAQISLEGDLICLCNKSTIGRQPARHLLDTNLVGNNFVGRVLDDLVAPTKKLSLTNPEISILSALIILDPDARGLSADASRALLGVRNRVQNALFNLIRDNSSSIANVTSRFGNLLLLFPPLAKLSSLIGENVQLAKMFGIPIDSLLVELYVDADSPELISQNQHIRERMDVSTQTAVAEGESANESSPSSSEEPMCIGAPALTPTVAAIAANPVADILSGLLPTFDTTGLDLAAATANYTSFYQFTNLGGSLDDSSSSGSSGSVGSFTPHSAPPLSNNVNPFLTHGFFDNSAPNTGVKLPEVSTNLACKTEPTNAVAGVCPDGTTLLTGDKCCSSDNVFDVDAHGCSSEPLPAIDGLCPYGFILVADGGCCPNSDAVAKNKK</sequence>
<dbReference type="PROSITE" id="PS51030">
    <property type="entry name" value="NUCLEAR_REC_DBD_2"/>
    <property type="match status" value="1"/>
</dbReference>
<feature type="compositionally biased region" description="Polar residues" evidence="13">
    <location>
        <begin position="127"/>
        <end position="136"/>
    </location>
</feature>
<comment type="function">
    <text evidence="11">Orphan nuclear receptor.</text>
</comment>
<dbReference type="GO" id="GO:0000978">
    <property type="term" value="F:RNA polymerase II cis-regulatory region sequence-specific DNA binding"/>
    <property type="evidence" value="ECO:0007669"/>
    <property type="project" value="InterPro"/>
</dbReference>
<dbReference type="Proteomes" id="UP000827892">
    <property type="component" value="Chromosome II"/>
</dbReference>
<evidence type="ECO:0000259" key="14">
    <source>
        <dbReference type="PROSITE" id="PS51030"/>
    </source>
</evidence>
<dbReference type="InterPro" id="IPR049636">
    <property type="entry name" value="HNF4-like_DBD"/>
</dbReference>
<evidence type="ECO:0008006" key="18">
    <source>
        <dbReference type="Google" id="ProtNLM"/>
    </source>
</evidence>
<evidence type="ECO:0000313" key="16">
    <source>
        <dbReference type="EMBL" id="ULU07844.1"/>
    </source>
</evidence>
<dbReference type="InterPro" id="IPR000536">
    <property type="entry name" value="Nucl_hrmn_rcpt_lig-bd"/>
</dbReference>
<keyword evidence="7 12" id="KW-0238">DNA-binding</keyword>
<organism evidence="16 17">
    <name type="scientific">Caenorhabditis briggsae</name>
    <dbReference type="NCBI Taxonomy" id="6238"/>
    <lineage>
        <taxon>Eukaryota</taxon>
        <taxon>Metazoa</taxon>
        <taxon>Ecdysozoa</taxon>
        <taxon>Nematoda</taxon>
        <taxon>Chromadorea</taxon>
        <taxon>Rhabditida</taxon>
        <taxon>Rhabditina</taxon>
        <taxon>Rhabditomorpha</taxon>
        <taxon>Rhabditoidea</taxon>
        <taxon>Rhabditidae</taxon>
        <taxon>Peloderinae</taxon>
        <taxon>Caenorhabditis</taxon>
    </lineage>
</organism>
<feature type="compositionally biased region" description="Low complexity" evidence="13">
    <location>
        <begin position="450"/>
        <end position="464"/>
    </location>
</feature>
<dbReference type="Pfam" id="PF04942">
    <property type="entry name" value="CC"/>
    <property type="match status" value="2"/>
</dbReference>
<evidence type="ECO:0000256" key="8">
    <source>
        <dbReference type="ARBA" id="ARBA00023163"/>
    </source>
</evidence>
<dbReference type="PANTHER" id="PTHR47519:SF5">
    <property type="entry name" value="NUCLEAR HORMONE RECEPTOR E75"/>
    <property type="match status" value="1"/>
</dbReference>
<dbReference type="AlphaFoldDB" id="A0AAE9IVP3"/>
<dbReference type="GO" id="GO:0003700">
    <property type="term" value="F:DNA-binding transcription factor activity"/>
    <property type="evidence" value="ECO:0007669"/>
    <property type="project" value="InterPro"/>
</dbReference>
<dbReference type="InterPro" id="IPR013088">
    <property type="entry name" value="Znf_NHR/GATA"/>
</dbReference>
<keyword evidence="10 12" id="KW-0539">Nucleus</keyword>
<comment type="subcellular location">
    <subcellularLocation>
        <location evidence="1 12">Nucleus</location>
    </subcellularLocation>
</comment>
<dbReference type="Pfam" id="PF00105">
    <property type="entry name" value="zf-C4"/>
    <property type="match status" value="1"/>
</dbReference>
<dbReference type="CDD" id="cd06960">
    <property type="entry name" value="NR_DBD_HNF4A"/>
    <property type="match status" value="1"/>
</dbReference>
<evidence type="ECO:0000256" key="13">
    <source>
        <dbReference type="SAM" id="MobiDB-lite"/>
    </source>
</evidence>
<evidence type="ECO:0000256" key="7">
    <source>
        <dbReference type="ARBA" id="ARBA00023125"/>
    </source>
</evidence>
<dbReference type="SUPFAM" id="SSF57716">
    <property type="entry name" value="Glucocorticoid receptor-like (DNA-binding domain)"/>
    <property type="match status" value="1"/>
</dbReference>
<dbReference type="EMBL" id="CP090892">
    <property type="protein sequence ID" value="ULU07844.1"/>
    <property type="molecule type" value="Genomic_DNA"/>
</dbReference>
<dbReference type="PROSITE" id="PS00031">
    <property type="entry name" value="NUCLEAR_REC_DBD_1"/>
    <property type="match status" value="1"/>
</dbReference>
<dbReference type="InterPro" id="IPR035500">
    <property type="entry name" value="NHR-like_dom_sf"/>
</dbReference>
<feature type="domain" description="Nuclear receptor" evidence="14">
    <location>
        <begin position="33"/>
        <end position="108"/>
    </location>
</feature>
<dbReference type="GO" id="GO:0008270">
    <property type="term" value="F:zinc ion binding"/>
    <property type="evidence" value="ECO:0007669"/>
    <property type="project" value="UniProtKB-KW"/>
</dbReference>
<dbReference type="Pfam" id="PF00104">
    <property type="entry name" value="Hormone_recep"/>
    <property type="match status" value="1"/>
</dbReference>
<evidence type="ECO:0000256" key="9">
    <source>
        <dbReference type="ARBA" id="ARBA00023170"/>
    </source>
</evidence>
<dbReference type="Gene3D" id="1.10.565.10">
    <property type="entry name" value="Retinoid X Receptor"/>
    <property type="match status" value="1"/>
</dbReference>
<dbReference type="Gene3D" id="3.30.50.10">
    <property type="entry name" value="Erythroid Transcription Factor GATA-1, subunit A"/>
    <property type="match status" value="1"/>
</dbReference>
<keyword evidence="6 12" id="KW-0805">Transcription regulation</keyword>
<keyword evidence="9 12" id="KW-0675">Receptor</keyword>
<protein>
    <recommendedName>
        <fullName evidence="18">Protein CBR-NHR-88</fullName>
    </recommendedName>
</protein>